<organism evidence="1 2">
    <name type="scientific">Pipistrellus kuhlii</name>
    <name type="common">Kuhl's pipistrelle</name>
    <dbReference type="NCBI Taxonomy" id="59472"/>
    <lineage>
        <taxon>Eukaryota</taxon>
        <taxon>Metazoa</taxon>
        <taxon>Chordata</taxon>
        <taxon>Craniata</taxon>
        <taxon>Vertebrata</taxon>
        <taxon>Euteleostomi</taxon>
        <taxon>Mammalia</taxon>
        <taxon>Eutheria</taxon>
        <taxon>Laurasiatheria</taxon>
        <taxon>Chiroptera</taxon>
        <taxon>Yangochiroptera</taxon>
        <taxon>Vespertilionidae</taxon>
        <taxon>Pipistrellus</taxon>
    </lineage>
</organism>
<evidence type="ECO:0000313" key="2">
    <source>
        <dbReference type="Proteomes" id="UP000558488"/>
    </source>
</evidence>
<dbReference type="EMBL" id="JACAGB010000007">
    <property type="protein sequence ID" value="KAF6353936.1"/>
    <property type="molecule type" value="Genomic_DNA"/>
</dbReference>
<reference evidence="1 2" key="1">
    <citation type="journal article" date="2020" name="Nature">
        <title>Six reference-quality genomes reveal evolution of bat adaptations.</title>
        <authorList>
            <person name="Jebb D."/>
            <person name="Huang Z."/>
            <person name="Pippel M."/>
            <person name="Hughes G.M."/>
            <person name="Lavrichenko K."/>
            <person name="Devanna P."/>
            <person name="Winkler S."/>
            <person name="Jermiin L.S."/>
            <person name="Skirmuntt E.C."/>
            <person name="Katzourakis A."/>
            <person name="Burkitt-Gray L."/>
            <person name="Ray D.A."/>
            <person name="Sullivan K.A.M."/>
            <person name="Roscito J.G."/>
            <person name="Kirilenko B.M."/>
            <person name="Davalos L.M."/>
            <person name="Corthals A.P."/>
            <person name="Power M.L."/>
            <person name="Jones G."/>
            <person name="Ransome R.D."/>
            <person name="Dechmann D.K.N."/>
            <person name="Locatelli A.G."/>
            <person name="Puechmaille S.J."/>
            <person name="Fedrigo O."/>
            <person name="Jarvis E.D."/>
            <person name="Hiller M."/>
            <person name="Vernes S.C."/>
            <person name="Myers E.W."/>
            <person name="Teeling E.C."/>
        </authorList>
    </citation>
    <scope>NUCLEOTIDE SEQUENCE [LARGE SCALE GENOMIC DNA]</scope>
    <source>
        <strain evidence="1">MPipKuh1</strain>
        <tissue evidence="1">Flight muscle</tissue>
    </source>
</reference>
<accession>A0A7J7XX18</accession>
<comment type="caution">
    <text evidence="1">The sequence shown here is derived from an EMBL/GenBank/DDBJ whole genome shotgun (WGS) entry which is preliminary data.</text>
</comment>
<protein>
    <submittedName>
        <fullName evidence="1">Sodium voltage-gated channel alpha subunit 7</fullName>
    </submittedName>
</protein>
<evidence type="ECO:0000313" key="1">
    <source>
        <dbReference type="EMBL" id="KAF6353936.1"/>
    </source>
</evidence>
<gene>
    <name evidence="1" type="ORF">mPipKuh1_015451</name>
</gene>
<dbReference type="AlphaFoldDB" id="A0A7J7XX18"/>
<proteinExistence type="predicted"/>
<dbReference type="Proteomes" id="UP000558488">
    <property type="component" value="Unassembled WGS sequence"/>
</dbReference>
<name>A0A7J7XX18_PIPKU</name>
<sequence length="142" mass="16398">MASPEPKGLALFTRESLELMEQRIAKKHNEEQEEDLKPNTDLEVGKELPLVYGNLPKGMVSEPLEDVDPYYQNKNTFMVLNKKRKIFRFNATWCTLSPFNSIRRATVKILVHPYPLLLALECTNIKCNHSIQILLQSFPLLN</sequence>
<keyword evidence="2" id="KW-1185">Reference proteome</keyword>